<sequence>MEIDIDNKDVGYLKDDIKEIIIETDDKDSKVVAVISDVLSPSKGYRVRVKFKYD</sequence>
<proteinExistence type="predicted"/>
<dbReference type="EMBL" id="LRPM01000049">
    <property type="protein sequence ID" value="KWZ77444.1"/>
    <property type="molecule type" value="Genomic_DNA"/>
</dbReference>
<dbReference type="PATRIC" id="fig|33036.3.peg.1425"/>
<protein>
    <submittedName>
        <fullName evidence="1">Uncharacterized protein</fullName>
    </submittedName>
</protein>
<reference evidence="2" key="1">
    <citation type="submission" date="2016-01" db="EMBL/GenBank/DDBJ databases">
        <authorList>
            <person name="Mitreva M."/>
            <person name="Pepin K.H."/>
            <person name="Mihindukulasuriya K.A."/>
            <person name="Fulton R."/>
            <person name="Fronick C."/>
            <person name="O'Laughlin M."/>
            <person name="Miner T."/>
            <person name="Herter B."/>
            <person name="Rosa B.A."/>
            <person name="Cordes M."/>
            <person name="Tomlinson C."/>
            <person name="Wollam A."/>
            <person name="Palsikar V.B."/>
            <person name="Mardis E.R."/>
            <person name="Wilson R.K."/>
        </authorList>
    </citation>
    <scope>NUCLEOTIDE SEQUENCE [LARGE SCALE GENOMIC DNA]</scope>
    <source>
        <strain evidence="2">MJR8151</strain>
    </source>
</reference>
<comment type="caution">
    <text evidence="1">The sequence shown here is derived from an EMBL/GenBank/DDBJ whole genome shotgun (WGS) entry which is preliminary data.</text>
</comment>
<evidence type="ECO:0000313" key="2">
    <source>
        <dbReference type="Proteomes" id="UP000070383"/>
    </source>
</evidence>
<dbReference type="RefSeq" id="WP_156440791.1">
    <property type="nucleotide sequence ID" value="NZ_KQ955281.1"/>
</dbReference>
<accession>A0A133KD95</accession>
<dbReference type="AlphaFoldDB" id="A0A133KD95"/>
<organism evidence="1 2">
    <name type="scientific">Anaerococcus tetradius</name>
    <dbReference type="NCBI Taxonomy" id="33036"/>
    <lineage>
        <taxon>Bacteria</taxon>
        <taxon>Bacillati</taxon>
        <taxon>Bacillota</taxon>
        <taxon>Tissierellia</taxon>
        <taxon>Tissierellales</taxon>
        <taxon>Peptoniphilaceae</taxon>
        <taxon>Anaerococcus</taxon>
    </lineage>
</organism>
<evidence type="ECO:0000313" key="1">
    <source>
        <dbReference type="EMBL" id="KWZ77444.1"/>
    </source>
</evidence>
<keyword evidence="2" id="KW-1185">Reference proteome</keyword>
<dbReference type="Proteomes" id="UP000070383">
    <property type="component" value="Unassembled WGS sequence"/>
</dbReference>
<name>A0A133KD95_9FIRM</name>
<gene>
    <name evidence="1" type="ORF">HMPREF3200_01437</name>
</gene>